<sequence length="131" mass="14223">MIKRFTSFACLLALVATPALAADPVLGTWQTQPGDDGHFGFVTIAPCGSKICGTLSRAFGADGSTIPSDTVGRQIVWDMQPEGAGKYDSGRIWAPDRDRTYNSRMELTGDRLKVYGCVFGICRGQTWSRVE</sequence>
<evidence type="ECO:0000313" key="3">
    <source>
        <dbReference type="EMBL" id="SFS80528.1"/>
    </source>
</evidence>
<feature type="signal peptide" evidence="1">
    <location>
        <begin position="1"/>
        <end position="21"/>
    </location>
</feature>
<protein>
    <submittedName>
        <fullName evidence="3">Uncharacterized conserved protein, DUF2147 family</fullName>
    </submittedName>
</protein>
<dbReference type="Proteomes" id="UP000199392">
    <property type="component" value="Unassembled WGS sequence"/>
</dbReference>
<dbReference type="EMBL" id="FOZW01000005">
    <property type="protein sequence ID" value="SFS80528.1"/>
    <property type="molecule type" value="Genomic_DNA"/>
</dbReference>
<dbReference type="InterPro" id="IPR019223">
    <property type="entry name" value="DUF2147"/>
</dbReference>
<dbReference type="OrthoDB" id="9811671at2"/>
<name>A0A1I6SUH9_9RHOB</name>
<feature type="domain" description="DUF2147" evidence="2">
    <location>
        <begin position="27"/>
        <end position="129"/>
    </location>
</feature>
<gene>
    <name evidence="3" type="ORF">SAMN04488050_10564</name>
</gene>
<proteinExistence type="predicted"/>
<evidence type="ECO:0000313" key="4">
    <source>
        <dbReference type="Proteomes" id="UP000199392"/>
    </source>
</evidence>
<dbReference type="Pfam" id="PF09917">
    <property type="entry name" value="DUF2147"/>
    <property type="match status" value="1"/>
</dbReference>
<keyword evidence="4" id="KW-1185">Reference proteome</keyword>
<evidence type="ECO:0000259" key="2">
    <source>
        <dbReference type="Pfam" id="PF09917"/>
    </source>
</evidence>
<accession>A0A1I6SUH9</accession>
<evidence type="ECO:0000256" key="1">
    <source>
        <dbReference type="SAM" id="SignalP"/>
    </source>
</evidence>
<feature type="chain" id="PRO_5011482393" evidence="1">
    <location>
        <begin position="22"/>
        <end position="131"/>
    </location>
</feature>
<dbReference type="Gene3D" id="2.40.128.520">
    <property type="match status" value="1"/>
</dbReference>
<dbReference type="PANTHER" id="PTHR36919">
    <property type="entry name" value="BLR1215 PROTEIN"/>
    <property type="match status" value="1"/>
</dbReference>
<organism evidence="3 4">
    <name type="scientific">Alloyangia pacifica</name>
    <dbReference type="NCBI Taxonomy" id="311180"/>
    <lineage>
        <taxon>Bacteria</taxon>
        <taxon>Pseudomonadati</taxon>
        <taxon>Pseudomonadota</taxon>
        <taxon>Alphaproteobacteria</taxon>
        <taxon>Rhodobacterales</taxon>
        <taxon>Roseobacteraceae</taxon>
        <taxon>Alloyangia</taxon>
    </lineage>
</organism>
<keyword evidence="1" id="KW-0732">Signal</keyword>
<reference evidence="4" key="1">
    <citation type="submission" date="2016-10" db="EMBL/GenBank/DDBJ databases">
        <authorList>
            <person name="Varghese N."/>
            <person name="Submissions S."/>
        </authorList>
    </citation>
    <scope>NUCLEOTIDE SEQUENCE [LARGE SCALE GENOMIC DNA]</scope>
    <source>
        <strain evidence="4">DSM 26894</strain>
    </source>
</reference>
<dbReference type="RefSeq" id="WP_092424200.1">
    <property type="nucleotide sequence ID" value="NZ_FNCL01000005.1"/>
</dbReference>
<dbReference type="PANTHER" id="PTHR36919:SF2">
    <property type="entry name" value="BLL6627 PROTEIN"/>
    <property type="match status" value="1"/>
</dbReference>
<dbReference type="AlphaFoldDB" id="A0A1I6SUH9"/>
<dbReference type="STRING" id="311180.SAMN04488050_10564"/>